<dbReference type="EMBL" id="MU006784">
    <property type="protein sequence ID" value="KAF2640916.1"/>
    <property type="molecule type" value="Genomic_DNA"/>
</dbReference>
<evidence type="ECO:0000313" key="3">
    <source>
        <dbReference type="Proteomes" id="UP000799753"/>
    </source>
</evidence>
<evidence type="ECO:0000256" key="1">
    <source>
        <dbReference type="SAM" id="MobiDB-lite"/>
    </source>
</evidence>
<feature type="region of interest" description="Disordered" evidence="1">
    <location>
        <begin position="100"/>
        <end position="149"/>
    </location>
</feature>
<protein>
    <submittedName>
        <fullName evidence="2">Uncharacterized protein</fullName>
    </submittedName>
</protein>
<reference evidence="2" key="1">
    <citation type="journal article" date="2020" name="Stud. Mycol.">
        <title>101 Dothideomycetes genomes: a test case for predicting lifestyles and emergence of pathogens.</title>
        <authorList>
            <person name="Haridas S."/>
            <person name="Albert R."/>
            <person name="Binder M."/>
            <person name="Bloem J."/>
            <person name="Labutti K."/>
            <person name="Salamov A."/>
            <person name="Andreopoulos B."/>
            <person name="Baker S."/>
            <person name="Barry K."/>
            <person name="Bills G."/>
            <person name="Bluhm B."/>
            <person name="Cannon C."/>
            <person name="Castanera R."/>
            <person name="Culley D."/>
            <person name="Daum C."/>
            <person name="Ezra D."/>
            <person name="Gonzalez J."/>
            <person name="Henrissat B."/>
            <person name="Kuo A."/>
            <person name="Liang C."/>
            <person name="Lipzen A."/>
            <person name="Lutzoni F."/>
            <person name="Magnuson J."/>
            <person name="Mondo S."/>
            <person name="Nolan M."/>
            <person name="Ohm R."/>
            <person name="Pangilinan J."/>
            <person name="Park H.-J."/>
            <person name="Ramirez L."/>
            <person name="Alfaro M."/>
            <person name="Sun H."/>
            <person name="Tritt A."/>
            <person name="Yoshinaga Y."/>
            <person name="Zwiers L.-H."/>
            <person name="Turgeon B."/>
            <person name="Goodwin S."/>
            <person name="Spatafora J."/>
            <person name="Crous P."/>
            <person name="Grigoriev I."/>
        </authorList>
    </citation>
    <scope>NUCLEOTIDE SEQUENCE</scope>
    <source>
        <strain evidence="2">CBS 473.64</strain>
    </source>
</reference>
<accession>A0A6A6RZE1</accession>
<sequence length="168" mass="18255">MGGEELHKILVVKQGVRPVRAPTSGIMPQNVVVTQDIPSPAEAIGLVMACRIATVPFHALGALGALEHDSRGWRIAASHDRAGRILEHGIDEPATVHVKMGWDDNGDPPDRVHPPGRHGGTRGDVARHGPKSRPVERQQADSSRGSELKRRIRYMYGSYRRCVARGGS</sequence>
<dbReference type="AlphaFoldDB" id="A0A6A6RZE1"/>
<dbReference type="Proteomes" id="UP000799753">
    <property type="component" value="Unassembled WGS sequence"/>
</dbReference>
<gene>
    <name evidence="2" type="ORF">P280DRAFT_333440</name>
</gene>
<organism evidence="2 3">
    <name type="scientific">Massarina eburnea CBS 473.64</name>
    <dbReference type="NCBI Taxonomy" id="1395130"/>
    <lineage>
        <taxon>Eukaryota</taxon>
        <taxon>Fungi</taxon>
        <taxon>Dikarya</taxon>
        <taxon>Ascomycota</taxon>
        <taxon>Pezizomycotina</taxon>
        <taxon>Dothideomycetes</taxon>
        <taxon>Pleosporomycetidae</taxon>
        <taxon>Pleosporales</taxon>
        <taxon>Massarineae</taxon>
        <taxon>Massarinaceae</taxon>
        <taxon>Massarina</taxon>
    </lineage>
</organism>
<evidence type="ECO:0000313" key="2">
    <source>
        <dbReference type="EMBL" id="KAF2640916.1"/>
    </source>
</evidence>
<keyword evidence="3" id="KW-1185">Reference proteome</keyword>
<proteinExistence type="predicted"/>
<name>A0A6A6RZE1_9PLEO</name>
<feature type="compositionally biased region" description="Basic and acidic residues" evidence="1">
    <location>
        <begin position="133"/>
        <end position="149"/>
    </location>
</feature>